<keyword evidence="2 7" id="KW-0999">Mitochondrion inner membrane</keyword>
<evidence type="ECO:0000256" key="7">
    <source>
        <dbReference type="HAMAP-Rule" id="MF_03111"/>
    </source>
</evidence>
<dbReference type="AlphaFoldDB" id="A0A1B7TEU0"/>
<feature type="binding site" evidence="7">
    <location>
        <position position="208"/>
    </location>
    <ligand>
        <name>Zn(2+)</name>
        <dbReference type="ChEBI" id="CHEBI:29105"/>
    </ligand>
</feature>
<dbReference type="HAMAP" id="MF_03111">
    <property type="entry name" value="Coq4"/>
    <property type="match status" value="1"/>
</dbReference>
<evidence type="ECO:0000256" key="4">
    <source>
        <dbReference type="ARBA" id="ARBA00023136"/>
    </source>
</evidence>
<sequence length="336" mass="39021">MLNHTSSKILSASNIQKRNITFLKPLVSTVVSHFLFNKEIVAANQLEYAENETDSKTKQNTPITNETDSSEKLYPSHIPLNPISKGLVFLKSSIGSFTSPSNNININQLGETFPILSNCWLDYSYKLLLKDDKFDGRDILMNKPDYRHILKDYLYVLEEPELYSKTLAYQMLQYLNKNKITLESREEVHYIDDINHQFVYNKYRQSHDFHHLIIGDLPTSIEGEIIIKLFEGVNMGLPLGIIGGLLSPLHLKDGYIIRQLYTKYLPLIIDLDQKLKCNMLLINWSNYLLKDVDEIRYMIGGNDLVSFSKWIGDDVRELKKMRKQVVKKQQQELEEL</sequence>
<keyword evidence="4 7" id="KW-0472">Membrane</keyword>
<evidence type="ECO:0000256" key="3">
    <source>
        <dbReference type="ARBA" id="ARBA00023128"/>
    </source>
</evidence>
<evidence type="ECO:0000256" key="1">
    <source>
        <dbReference type="ARBA" id="ARBA00022688"/>
    </source>
</evidence>
<dbReference type="GO" id="GO:0031314">
    <property type="term" value="C:extrinsic component of mitochondrial inner membrane"/>
    <property type="evidence" value="ECO:0007669"/>
    <property type="project" value="UniProtKB-UniRule"/>
</dbReference>
<dbReference type="EMBL" id="LXPE01000010">
    <property type="protein sequence ID" value="OBA27234.1"/>
    <property type="molecule type" value="Genomic_DNA"/>
</dbReference>
<comment type="cofactor">
    <cofactor evidence="7">
        <name>Zn(2+)</name>
        <dbReference type="ChEBI" id="CHEBI:29105"/>
    </cofactor>
</comment>
<feature type="binding site" evidence="7">
    <location>
        <position position="224"/>
    </location>
    <ligand>
        <name>Zn(2+)</name>
        <dbReference type="ChEBI" id="CHEBI:29105"/>
    </ligand>
</feature>
<name>A0A1B7TEU0_9ASCO</name>
<evidence type="ECO:0000313" key="10">
    <source>
        <dbReference type="Proteomes" id="UP000092321"/>
    </source>
</evidence>
<evidence type="ECO:0000313" key="9">
    <source>
        <dbReference type="EMBL" id="OBA27234.1"/>
    </source>
</evidence>
<dbReference type="PANTHER" id="PTHR12922:SF7">
    <property type="entry name" value="UBIQUINONE BIOSYNTHESIS PROTEIN COQ4 HOMOLOG, MITOCHONDRIAL"/>
    <property type="match status" value="1"/>
</dbReference>
<comment type="caution">
    <text evidence="9">The sequence shown here is derived from an EMBL/GenBank/DDBJ whole genome shotgun (WGS) entry which is preliminary data.</text>
</comment>
<feature type="binding site" evidence="7">
    <location>
        <position position="207"/>
    </location>
    <ligand>
        <name>Zn(2+)</name>
        <dbReference type="ChEBI" id="CHEBI:29105"/>
    </ligand>
</feature>
<feature type="binding site" evidence="7">
    <location>
        <position position="211"/>
    </location>
    <ligand>
        <name>Zn(2+)</name>
        <dbReference type="ChEBI" id="CHEBI:29105"/>
    </ligand>
</feature>
<keyword evidence="1 7" id="KW-0831">Ubiquinone biosynthesis</keyword>
<comment type="catalytic activity">
    <reaction evidence="7">
        <text>a 4-hydroxy-3-methoxy-5-(all-trans-polyprenyl)benzoate + H(+) = a 2-methoxy-6-(all-trans-polyprenyl)phenol + CO2</text>
        <dbReference type="Rhea" id="RHEA:81179"/>
        <dbReference type="Rhea" id="RHEA-COMP:9551"/>
        <dbReference type="Rhea" id="RHEA-COMP:10931"/>
        <dbReference type="ChEBI" id="CHEBI:15378"/>
        <dbReference type="ChEBI" id="CHEBI:16526"/>
        <dbReference type="ChEBI" id="CHEBI:62731"/>
        <dbReference type="ChEBI" id="CHEBI:84443"/>
        <dbReference type="EC" id="4.1.1.130"/>
    </reaction>
</comment>
<comment type="subcellular location">
    <subcellularLocation>
        <location evidence="7">Mitochondrion inner membrane</location>
        <topology evidence="7">Peripheral membrane protein</topology>
        <orientation evidence="7">Matrix side</orientation>
    </subcellularLocation>
</comment>
<evidence type="ECO:0000256" key="6">
    <source>
        <dbReference type="ARBA" id="ARBA00081568"/>
    </source>
</evidence>
<dbReference type="UniPathway" id="UPA00232"/>
<dbReference type="InterPro" id="IPR007715">
    <property type="entry name" value="Coq4"/>
</dbReference>
<proteinExistence type="inferred from homology"/>
<dbReference type="Proteomes" id="UP000092321">
    <property type="component" value="Unassembled WGS sequence"/>
</dbReference>
<keyword evidence="7" id="KW-0862">Zinc</keyword>
<comment type="subunit">
    <text evidence="7">Component of a multi-subunit COQ enzyme complex, composed of at least COQ3, COQ4, COQ5, COQ6, COQ7 and COQ9.</text>
</comment>
<dbReference type="GO" id="GO:0008270">
    <property type="term" value="F:zinc ion binding"/>
    <property type="evidence" value="ECO:0007669"/>
    <property type="project" value="UniProtKB-UniRule"/>
</dbReference>
<dbReference type="Pfam" id="PF05019">
    <property type="entry name" value="Coq4"/>
    <property type="match status" value="1"/>
</dbReference>
<dbReference type="InterPro" id="IPR027540">
    <property type="entry name" value="Coq4_euk"/>
</dbReference>
<evidence type="ECO:0000256" key="8">
    <source>
        <dbReference type="SAM" id="MobiDB-lite"/>
    </source>
</evidence>
<keyword evidence="10" id="KW-1185">Reference proteome</keyword>
<protein>
    <recommendedName>
        <fullName evidence="6">4-hydroxy-3-methoxy-5-polyprenylbenzoate decarboxylase</fullName>
    </recommendedName>
</protein>
<evidence type="ECO:0000256" key="5">
    <source>
        <dbReference type="ARBA" id="ARBA00023239"/>
    </source>
</evidence>
<feature type="region of interest" description="Disordered" evidence="8">
    <location>
        <begin position="50"/>
        <end position="73"/>
    </location>
</feature>
<evidence type="ECO:0000256" key="2">
    <source>
        <dbReference type="ARBA" id="ARBA00022792"/>
    </source>
</evidence>
<organism evidence="9 10">
    <name type="scientific">Hanseniaspora valbyensis NRRL Y-1626</name>
    <dbReference type="NCBI Taxonomy" id="766949"/>
    <lineage>
        <taxon>Eukaryota</taxon>
        <taxon>Fungi</taxon>
        <taxon>Dikarya</taxon>
        <taxon>Ascomycota</taxon>
        <taxon>Saccharomycotina</taxon>
        <taxon>Saccharomycetes</taxon>
        <taxon>Saccharomycodales</taxon>
        <taxon>Saccharomycodaceae</taxon>
        <taxon>Hanseniaspora</taxon>
    </lineage>
</organism>
<keyword evidence="5 7" id="KW-0456">Lyase</keyword>
<keyword evidence="3 7" id="KW-0496">Mitochondrion</keyword>
<comment type="function">
    <text evidence="7">Lyase that catalyzes the C1-decarboxylation of 4-hydroxy-3-methoxy-5-(all-trans-polyprenyl)benzoic acid into 2-methoxy-6-(all-trans-polyprenyl)phenol during ubiquinone biosynthesis.</text>
</comment>
<comment type="similarity">
    <text evidence="7">Belongs to the COQ4 family.</text>
</comment>
<comment type="pathway">
    <text evidence="7">Cofactor biosynthesis; ubiquinone biosynthesis.</text>
</comment>
<keyword evidence="7" id="KW-0479">Metal-binding</keyword>
<dbReference type="GO" id="GO:0120539">
    <property type="term" value="F:4-hydroxy-3-methoxy-5-polyprenylbenzoate decarboxylase activity"/>
    <property type="evidence" value="ECO:0007669"/>
    <property type="project" value="UniProtKB-EC"/>
</dbReference>
<dbReference type="OrthoDB" id="4249at2759"/>
<reference evidence="10" key="1">
    <citation type="journal article" date="2016" name="Proc. Natl. Acad. Sci. U.S.A.">
        <title>Comparative genomics of biotechnologically important yeasts.</title>
        <authorList>
            <person name="Riley R."/>
            <person name="Haridas S."/>
            <person name="Wolfe K.H."/>
            <person name="Lopes M.R."/>
            <person name="Hittinger C.T."/>
            <person name="Goeker M."/>
            <person name="Salamov A.A."/>
            <person name="Wisecaver J.H."/>
            <person name="Long T.M."/>
            <person name="Calvey C.H."/>
            <person name="Aerts A.L."/>
            <person name="Barry K.W."/>
            <person name="Choi C."/>
            <person name="Clum A."/>
            <person name="Coughlan A.Y."/>
            <person name="Deshpande S."/>
            <person name="Douglass A.P."/>
            <person name="Hanson S.J."/>
            <person name="Klenk H.-P."/>
            <person name="LaButti K.M."/>
            <person name="Lapidus A."/>
            <person name="Lindquist E.A."/>
            <person name="Lipzen A.M."/>
            <person name="Meier-Kolthoff J.P."/>
            <person name="Ohm R.A."/>
            <person name="Otillar R.P."/>
            <person name="Pangilinan J.L."/>
            <person name="Peng Y."/>
            <person name="Rokas A."/>
            <person name="Rosa C.A."/>
            <person name="Scheuner C."/>
            <person name="Sibirny A.A."/>
            <person name="Slot J.C."/>
            <person name="Stielow J.B."/>
            <person name="Sun H."/>
            <person name="Kurtzman C.P."/>
            <person name="Blackwell M."/>
            <person name="Grigoriev I.V."/>
            <person name="Jeffries T.W."/>
        </authorList>
    </citation>
    <scope>NUCLEOTIDE SEQUENCE [LARGE SCALE GENOMIC DNA]</scope>
    <source>
        <strain evidence="10">NRRL Y-1626</strain>
    </source>
</reference>
<dbReference type="PANTHER" id="PTHR12922">
    <property type="entry name" value="UBIQUINONE BIOSYNTHESIS PROTEIN"/>
    <property type="match status" value="1"/>
</dbReference>
<accession>A0A1B7TEU0</accession>
<feature type="compositionally biased region" description="Polar residues" evidence="8">
    <location>
        <begin position="58"/>
        <end position="67"/>
    </location>
</feature>
<gene>
    <name evidence="7" type="primary">COQ4</name>
    <name evidence="9" type="ORF">HANVADRAFT_52526</name>
</gene>